<dbReference type="PANTHER" id="PTHR32114">
    <property type="entry name" value="ABC TRANSPORTER ABCH.3"/>
    <property type="match status" value="1"/>
</dbReference>
<gene>
    <name evidence="4" type="ORF">RSSM_05612</name>
</gene>
<keyword evidence="5" id="KW-1185">Reference proteome</keyword>
<organism evidence="4 5">
    <name type="scientific">Rhodopirellula sallentina SM41</name>
    <dbReference type="NCBI Taxonomy" id="1263870"/>
    <lineage>
        <taxon>Bacteria</taxon>
        <taxon>Pseudomonadati</taxon>
        <taxon>Planctomycetota</taxon>
        <taxon>Planctomycetia</taxon>
        <taxon>Pirellulales</taxon>
        <taxon>Pirellulaceae</taxon>
        <taxon>Rhodopirellula</taxon>
    </lineage>
</organism>
<proteinExistence type="predicted"/>
<dbReference type="PATRIC" id="fig|1263870.3.peg.5942"/>
<dbReference type="RefSeq" id="WP_008686643.1">
    <property type="nucleotide sequence ID" value="NZ_ANOH01000398.1"/>
</dbReference>
<evidence type="ECO:0000259" key="3">
    <source>
        <dbReference type="Pfam" id="PF13476"/>
    </source>
</evidence>
<dbReference type="OrthoDB" id="267455at2"/>
<dbReference type="GO" id="GO:0016887">
    <property type="term" value="F:ATP hydrolysis activity"/>
    <property type="evidence" value="ECO:0007669"/>
    <property type="project" value="InterPro"/>
</dbReference>
<dbReference type="Proteomes" id="UP000011885">
    <property type="component" value="Unassembled WGS sequence"/>
</dbReference>
<dbReference type="EMBL" id="ANOH01000398">
    <property type="protein sequence ID" value="EMI52943.1"/>
    <property type="molecule type" value="Genomic_DNA"/>
</dbReference>
<evidence type="ECO:0000313" key="4">
    <source>
        <dbReference type="EMBL" id="EMI52943.1"/>
    </source>
</evidence>
<evidence type="ECO:0000256" key="1">
    <source>
        <dbReference type="SAM" id="Coils"/>
    </source>
</evidence>
<dbReference type="AlphaFoldDB" id="M5UA99"/>
<dbReference type="Pfam" id="PF13476">
    <property type="entry name" value="AAA_23"/>
    <property type="match status" value="1"/>
</dbReference>
<evidence type="ECO:0000256" key="2">
    <source>
        <dbReference type="SAM" id="MobiDB-lite"/>
    </source>
</evidence>
<feature type="region of interest" description="Disordered" evidence="2">
    <location>
        <begin position="514"/>
        <end position="542"/>
    </location>
</feature>
<sequence>MIRKITLENFMSHGKTEIELADGLTVLTGPNNCGKSALVSALQIIAANGRTKHVMRHGAKVCRITVETDDDHTIIWERKKTTVKYNIDGEDVHRTGQGIPEELHDSLRLDKVITEVGASKNEYDIHFGEQKSPVFLLNESGSRAAAFFASSSDAARLVEMQHVHRARTSKARTEAKRLHTESEQNTARITAFAPIDAITESVARAENMQDELQSGQQRAKELAALITRLRSAATEATRLRNELNILNRLSDAETTPDDLLARRTQCDRLRSWLAAAERQTRIRDREKARCTALSQLQPLPAQHPAAELAVLIRRIIAAQQHHAVSVRIADCCGPLSSPPEMQPAESCRQHLRRLDNAITHHATAKQVHTSLLPLTAVPSQHDTTRAVQLIERLHHASTSRDQLQSRIAATASLTPPPTIESSESLRRTIAGLREAHRRHDITSERAEMLAVLRPIEPPHDLEPVRKTVDRLGKIIAEVERVRTAANEAKRKLSEHERAIREFVDANPKCETCGGSIDPETLMSTVPGSHDHDGASNDKEPAV</sequence>
<protein>
    <submittedName>
        <fullName evidence="4">DNA repair ATPase-like protein</fullName>
    </submittedName>
</protein>
<evidence type="ECO:0000313" key="5">
    <source>
        <dbReference type="Proteomes" id="UP000011885"/>
    </source>
</evidence>
<feature type="coiled-coil region" evidence="1">
    <location>
        <begin position="478"/>
        <end position="505"/>
    </location>
</feature>
<feature type="domain" description="Rad50/SbcC-type AAA" evidence="3">
    <location>
        <begin position="4"/>
        <end position="246"/>
    </location>
</feature>
<dbReference type="Gene3D" id="3.40.50.300">
    <property type="entry name" value="P-loop containing nucleotide triphosphate hydrolases"/>
    <property type="match status" value="1"/>
</dbReference>
<keyword evidence="1" id="KW-0175">Coiled coil</keyword>
<dbReference type="GO" id="GO:0006302">
    <property type="term" value="P:double-strand break repair"/>
    <property type="evidence" value="ECO:0007669"/>
    <property type="project" value="InterPro"/>
</dbReference>
<accession>M5UA99</accession>
<dbReference type="PANTHER" id="PTHR32114:SF2">
    <property type="entry name" value="ABC TRANSPORTER ABCH.3"/>
    <property type="match status" value="1"/>
</dbReference>
<feature type="coiled-coil region" evidence="1">
    <location>
        <begin position="205"/>
        <end position="249"/>
    </location>
</feature>
<dbReference type="InterPro" id="IPR027417">
    <property type="entry name" value="P-loop_NTPase"/>
</dbReference>
<comment type="caution">
    <text evidence="4">The sequence shown here is derived from an EMBL/GenBank/DDBJ whole genome shotgun (WGS) entry which is preliminary data.</text>
</comment>
<reference evidence="4 5" key="1">
    <citation type="journal article" date="2013" name="Mar. Genomics">
        <title>Expression of sulfatases in Rhodopirellula baltica and the diversity of sulfatases in the genus Rhodopirellula.</title>
        <authorList>
            <person name="Wegner C.E."/>
            <person name="Richter-Heitmann T."/>
            <person name="Klindworth A."/>
            <person name="Klockow C."/>
            <person name="Richter M."/>
            <person name="Achstetter T."/>
            <person name="Glockner F.O."/>
            <person name="Harder J."/>
        </authorList>
    </citation>
    <scope>NUCLEOTIDE SEQUENCE [LARGE SCALE GENOMIC DNA]</scope>
    <source>
        <strain evidence="4 5">SM41</strain>
    </source>
</reference>
<dbReference type="SUPFAM" id="SSF52540">
    <property type="entry name" value="P-loop containing nucleoside triphosphate hydrolases"/>
    <property type="match status" value="1"/>
</dbReference>
<dbReference type="InterPro" id="IPR038729">
    <property type="entry name" value="Rad50/SbcC_AAA"/>
</dbReference>
<feature type="compositionally biased region" description="Basic and acidic residues" evidence="2">
    <location>
        <begin position="528"/>
        <end position="542"/>
    </location>
</feature>
<name>M5UA99_9BACT</name>